<dbReference type="GO" id="GO:0000155">
    <property type="term" value="F:phosphorelay sensor kinase activity"/>
    <property type="evidence" value="ECO:0007669"/>
    <property type="project" value="InterPro"/>
</dbReference>
<dbReference type="AlphaFoldDB" id="A0A921GGU7"/>
<keyword evidence="7 13" id="KW-0418">Kinase</keyword>
<evidence type="ECO:0000256" key="8">
    <source>
        <dbReference type="ARBA" id="ARBA00022989"/>
    </source>
</evidence>
<evidence type="ECO:0000256" key="10">
    <source>
        <dbReference type="ARBA" id="ARBA00023136"/>
    </source>
</evidence>
<evidence type="ECO:0000256" key="3">
    <source>
        <dbReference type="ARBA" id="ARBA00012438"/>
    </source>
</evidence>
<dbReference type="InterPro" id="IPR036097">
    <property type="entry name" value="HisK_dim/P_sf"/>
</dbReference>
<comment type="catalytic activity">
    <reaction evidence="1">
        <text>ATP + protein L-histidine = ADP + protein N-phospho-L-histidine.</text>
        <dbReference type="EC" id="2.7.13.3"/>
    </reaction>
</comment>
<name>A0A921GGU7_9ACTN</name>
<dbReference type="PROSITE" id="PS50109">
    <property type="entry name" value="HIS_KIN"/>
    <property type="match status" value="1"/>
</dbReference>
<evidence type="ECO:0000256" key="6">
    <source>
        <dbReference type="ARBA" id="ARBA00022692"/>
    </source>
</evidence>
<evidence type="ECO:0000256" key="9">
    <source>
        <dbReference type="ARBA" id="ARBA00023012"/>
    </source>
</evidence>
<dbReference type="SUPFAM" id="SSF47384">
    <property type="entry name" value="Homodimeric domain of signal transducing histidine kinase"/>
    <property type="match status" value="1"/>
</dbReference>
<keyword evidence="4" id="KW-0597">Phosphoprotein</keyword>
<dbReference type="Pfam" id="PF00512">
    <property type="entry name" value="HisKA"/>
    <property type="match status" value="1"/>
</dbReference>
<dbReference type="SUPFAM" id="SSF55874">
    <property type="entry name" value="ATPase domain of HSP90 chaperone/DNA topoisomerase II/histidine kinase"/>
    <property type="match status" value="1"/>
</dbReference>
<accession>A0A921GGU7</accession>
<dbReference type="InterPro" id="IPR003661">
    <property type="entry name" value="HisK_dim/P_dom"/>
</dbReference>
<dbReference type="PANTHER" id="PTHR45436:SF5">
    <property type="entry name" value="SENSOR HISTIDINE KINASE TRCS"/>
    <property type="match status" value="1"/>
</dbReference>
<evidence type="ECO:0000256" key="7">
    <source>
        <dbReference type="ARBA" id="ARBA00022777"/>
    </source>
</evidence>
<dbReference type="InterPro" id="IPR004358">
    <property type="entry name" value="Sig_transdc_His_kin-like_C"/>
</dbReference>
<keyword evidence="9" id="KW-0902">Two-component regulatory system</keyword>
<keyword evidence="6 11" id="KW-0812">Transmembrane</keyword>
<evidence type="ECO:0000313" key="14">
    <source>
        <dbReference type="Proteomes" id="UP000697330"/>
    </source>
</evidence>
<evidence type="ECO:0000256" key="5">
    <source>
        <dbReference type="ARBA" id="ARBA00022679"/>
    </source>
</evidence>
<dbReference type="InterPro" id="IPR036890">
    <property type="entry name" value="HATPase_C_sf"/>
</dbReference>
<evidence type="ECO:0000256" key="11">
    <source>
        <dbReference type="SAM" id="Phobius"/>
    </source>
</evidence>
<dbReference type="RefSeq" id="WP_274959378.1">
    <property type="nucleotide sequence ID" value="NZ_DYWQ01000115.1"/>
</dbReference>
<keyword evidence="5" id="KW-0808">Transferase</keyword>
<dbReference type="InterPro" id="IPR005467">
    <property type="entry name" value="His_kinase_dom"/>
</dbReference>
<keyword evidence="8 11" id="KW-1133">Transmembrane helix</keyword>
<feature type="transmembrane region" description="Helical" evidence="11">
    <location>
        <begin position="236"/>
        <end position="259"/>
    </location>
</feature>
<dbReference type="Gene3D" id="3.30.565.10">
    <property type="entry name" value="Histidine kinase-like ATPase, C-terminal domain"/>
    <property type="match status" value="1"/>
</dbReference>
<dbReference type="InterPro" id="IPR003594">
    <property type="entry name" value="HATPase_dom"/>
</dbReference>
<dbReference type="SMART" id="SM00388">
    <property type="entry name" value="HisKA"/>
    <property type="match status" value="1"/>
</dbReference>
<protein>
    <recommendedName>
        <fullName evidence="3">histidine kinase</fullName>
        <ecNumber evidence="3">2.7.13.3</ecNumber>
    </recommendedName>
</protein>
<sequence length="560" mass="59199">MTARDGLRSRLGSAPPALGGLTHSLAARCLVVLALYALALVGVLMGSGALSEVVFEGAFPSMDTVLERCDALVRDDFGALTGGGLSRCLIVVFDADGRRLYASSQEAAEKIRASDLDVIGEASDGLFFEVFEEPAEAGPRHRVMLCAYGDGGDSKVVSAWCVLDEDLRVVEGTLFSGRGALTPREFGLIKGVYDGRMSISRLDYESEGGDPRTLVLAAPIVSDAGYSRVASMASRLWLLAVPLVLVLTGVAALVLGRLVRRSARPLDRAIAACRDAGGDDGSEVVESPAAAGVPIELTPVYDNFRDLMGRLRAARDGQRRMVASVSHDLKTPLTVIRGYAQALCEGRVPPGRVDAYHRVILGRALVATELLDELSTYARMEHPEHALDLVRLDARDLVAESVDEARALAEQRGCPLERSLGPREAPVLVDALLFRRMLLNLVGNAVEHNPPGTRVLVSCSTSPEGASVRIVVADTGVGVAPDLAPHVFEPFVTENAARTAGGGTGLGLAISRRAAELMGGRVSLTPSPEAPWATEFVVELPLAAGRGADPKETLRSSGTL</sequence>
<dbReference type="SMART" id="SM00387">
    <property type="entry name" value="HATPase_c"/>
    <property type="match status" value="1"/>
</dbReference>
<organism evidence="13 14">
    <name type="scientific">Thermophilibacter provencensis</name>
    <dbReference type="NCBI Taxonomy" id="1852386"/>
    <lineage>
        <taxon>Bacteria</taxon>
        <taxon>Bacillati</taxon>
        <taxon>Actinomycetota</taxon>
        <taxon>Coriobacteriia</taxon>
        <taxon>Coriobacteriales</taxon>
        <taxon>Atopobiaceae</taxon>
        <taxon>Thermophilibacter</taxon>
    </lineage>
</organism>
<dbReference type="GO" id="GO:0005886">
    <property type="term" value="C:plasma membrane"/>
    <property type="evidence" value="ECO:0007669"/>
    <property type="project" value="UniProtKB-SubCell"/>
</dbReference>
<dbReference type="Pfam" id="PF02518">
    <property type="entry name" value="HATPase_c"/>
    <property type="match status" value="1"/>
</dbReference>
<dbReference type="PRINTS" id="PR00344">
    <property type="entry name" value="BCTRLSENSOR"/>
</dbReference>
<feature type="domain" description="Histidine kinase" evidence="12">
    <location>
        <begin position="324"/>
        <end position="544"/>
    </location>
</feature>
<keyword evidence="10 11" id="KW-0472">Membrane</keyword>
<dbReference type="Proteomes" id="UP000697330">
    <property type="component" value="Unassembled WGS sequence"/>
</dbReference>
<comment type="caution">
    <text evidence="13">The sequence shown here is derived from an EMBL/GenBank/DDBJ whole genome shotgun (WGS) entry which is preliminary data.</text>
</comment>
<reference evidence="13" key="2">
    <citation type="submission" date="2021-09" db="EMBL/GenBank/DDBJ databases">
        <authorList>
            <person name="Gilroy R."/>
        </authorList>
    </citation>
    <scope>NUCLEOTIDE SEQUENCE</scope>
    <source>
        <strain evidence="13">CHK124-7917</strain>
    </source>
</reference>
<proteinExistence type="predicted"/>
<dbReference type="CDD" id="cd00082">
    <property type="entry name" value="HisKA"/>
    <property type="match status" value="1"/>
</dbReference>
<dbReference type="Gene3D" id="1.10.287.130">
    <property type="match status" value="1"/>
</dbReference>
<gene>
    <name evidence="13" type="ORF">K8U72_07785</name>
</gene>
<evidence type="ECO:0000256" key="4">
    <source>
        <dbReference type="ARBA" id="ARBA00022553"/>
    </source>
</evidence>
<dbReference type="EC" id="2.7.13.3" evidence="3"/>
<dbReference type="PANTHER" id="PTHR45436">
    <property type="entry name" value="SENSOR HISTIDINE KINASE YKOH"/>
    <property type="match status" value="1"/>
</dbReference>
<comment type="subcellular location">
    <subcellularLocation>
        <location evidence="2">Cell membrane</location>
    </subcellularLocation>
</comment>
<dbReference type="InterPro" id="IPR050428">
    <property type="entry name" value="TCS_sensor_his_kinase"/>
</dbReference>
<feature type="transmembrane region" description="Helical" evidence="11">
    <location>
        <begin position="25"/>
        <end position="45"/>
    </location>
</feature>
<reference evidence="13" key="1">
    <citation type="journal article" date="2021" name="PeerJ">
        <title>Extensive microbial diversity within the chicken gut microbiome revealed by metagenomics and culture.</title>
        <authorList>
            <person name="Gilroy R."/>
            <person name="Ravi A."/>
            <person name="Getino M."/>
            <person name="Pursley I."/>
            <person name="Horton D.L."/>
            <person name="Alikhan N.F."/>
            <person name="Baker D."/>
            <person name="Gharbi K."/>
            <person name="Hall N."/>
            <person name="Watson M."/>
            <person name="Adriaenssens E.M."/>
            <person name="Foster-Nyarko E."/>
            <person name="Jarju S."/>
            <person name="Secka A."/>
            <person name="Antonio M."/>
            <person name="Oren A."/>
            <person name="Chaudhuri R.R."/>
            <person name="La Ragione R."/>
            <person name="Hildebrand F."/>
            <person name="Pallen M.J."/>
        </authorList>
    </citation>
    <scope>NUCLEOTIDE SEQUENCE</scope>
    <source>
        <strain evidence="13">CHK124-7917</strain>
    </source>
</reference>
<dbReference type="EMBL" id="DYWQ01000115">
    <property type="protein sequence ID" value="HJF45659.1"/>
    <property type="molecule type" value="Genomic_DNA"/>
</dbReference>
<evidence type="ECO:0000259" key="12">
    <source>
        <dbReference type="PROSITE" id="PS50109"/>
    </source>
</evidence>
<evidence type="ECO:0000313" key="13">
    <source>
        <dbReference type="EMBL" id="HJF45659.1"/>
    </source>
</evidence>
<evidence type="ECO:0000256" key="1">
    <source>
        <dbReference type="ARBA" id="ARBA00000085"/>
    </source>
</evidence>
<evidence type="ECO:0000256" key="2">
    <source>
        <dbReference type="ARBA" id="ARBA00004236"/>
    </source>
</evidence>